<dbReference type="GO" id="GO:0080044">
    <property type="term" value="F:quercetin 7-O-glucosyltransferase activity"/>
    <property type="evidence" value="ECO:0007669"/>
    <property type="project" value="TreeGrafter"/>
</dbReference>
<evidence type="ECO:0000313" key="4">
    <source>
        <dbReference type="Proteomes" id="UP001165190"/>
    </source>
</evidence>
<dbReference type="PANTHER" id="PTHR11926:SF774">
    <property type="entry name" value="UDP-GLYCOSYLTRANSFERASE 85A1-RELATED"/>
    <property type="match status" value="1"/>
</dbReference>
<evidence type="ECO:0000313" key="3">
    <source>
        <dbReference type="EMBL" id="GMI82833.1"/>
    </source>
</evidence>
<dbReference type="AlphaFoldDB" id="A0A9W7M082"/>
<keyword evidence="3" id="KW-0808">Transferase</keyword>
<keyword evidence="4" id="KW-1185">Reference proteome</keyword>
<comment type="caution">
    <text evidence="3">The sequence shown here is derived from an EMBL/GenBank/DDBJ whole genome shotgun (WGS) entry which is preliminary data.</text>
</comment>
<dbReference type="Gene3D" id="3.40.50.2000">
    <property type="entry name" value="Glycogen Phosphorylase B"/>
    <property type="match status" value="2"/>
</dbReference>
<dbReference type="Proteomes" id="UP001165190">
    <property type="component" value="Unassembled WGS sequence"/>
</dbReference>
<dbReference type="EMBL" id="BSYR01000019">
    <property type="protein sequence ID" value="GMI82833.1"/>
    <property type="molecule type" value="Genomic_DNA"/>
</dbReference>
<gene>
    <name evidence="3" type="ORF">HRI_001952600</name>
</gene>
<comment type="similarity">
    <text evidence="1">Belongs to the UDP-glycosyltransferase family.</text>
</comment>
<dbReference type="SUPFAM" id="SSF53756">
    <property type="entry name" value="UDP-Glycosyltransferase/glycogen phosphorylase"/>
    <property type="match status" value="1"/>
</dbReference>
<protein>
    <submittedName>
        <fullName evidence="3">UDP-glucosyl transferase 85A3</fullName>
    </submittedName>
</protein>
<reference evidence="3" key="1">
    <citation type="submission" date="2023-05" db="EMBL/GenBank/DDBJ databases">
        <title>Genome and transcriptome analyses reveal genes involved in the formation of fine ridges on petal epidermal cells in Hibiscus trionum.</title>
        <authorList>
            <person name="Koshimizu S."/>
            <person name="Masuda S."/>
            <person name="Ishii T."/>
            <person name="Shirasu K."/>
            <person name="Hoshino A."/>
            <person name="Arita M."/>
        </authorList>
    </citation>
    <scope>NUCLEOTIDE SEQUENCE</scope>
    <source>
        <strain evidence="3">Hamamatsu line</strain>
    </source>
</reference>
<keyword evidence="2" id="KW-0328">Glycosyltransferase</keyword>
<dbReference type="PANTHER" id="PTHR11926">
    <property type="entry name" value="GLUCOSYL/GLUCURONOSYL TRANSFERASES"/>
    <property type="match status" value="1"/>
</dbReference>
<name>A0A9W7M082_HIBTR</name>
<organism evidence="3 4">
    <name type="scientific">Hibiscus trionum</name>
    <name type="common">Flower of an hour</name>
    <dbReference type="NCBI Taxonomy" id="183268"/>
    <lineage>
        <taxon>Eukaryota</taxon>
        <taxon>Viridiplantae</taxon>
        <taxon>Streptophyta</taxon>
        <taxon>Embryophyta</taxon>
        <taxon>Tracheophyta</taxon>
        <taxon>Spermatophyta</taxon>
        <taxon>Magnoliopsida</taxon>
        <taxon>eudicotyledons</taxon>
        <taxon>Gunneridae</taxon>
        <taxon>Pentapetalae</taxon>
        <taxon>rosids</taxon>
        <taxon>malvids</taxon>
        <taxon>Malvales</taxon>
        <taxon>Malvaceae</taxon>
        <taxon>Malvoideae</taxon>
        <taxon>Hibiscus</taxon>
    </lineage>
</organism>
<evidence type="ECO:0000256" key="2">
    <source>
        <dbReference type="ARBA" id="ARBA00022676"/>
    </source>
</evidence>
<dbReference type="GO" id="GO:0080043">
    <property type="term" value="F:quercetin 3-O-glucosyltransferase activity"/>
    <property type="evidence" value="ECO:0007669"/>
    <property type="project" value="TreeGrafter"/>
</dbReference>
<accession>A0A9W7M082</accession>
<dbReference type="OrthoDB" id="1927969at2759"/>
<proteinExistence type="inferred from homology"/>
<sequence>MICWPFFAEQQTNCWYSCTKWGVGMEIDNDVKRDEIESLVKKLIRGERGKEIKKKALEWKRKAEKSITNPDGSSYRNLDKIIQILLSPRV</sequence>
<evidence type="ECO:0000256" key="1">
    <source>
        <dbReference type="ARBA" id="ARBA00009995"/>
    </source>
</evidence>